<feature type="region of interest" description="Disordered" evidence="6">
    <location>
        <begin position="1077"/>
        <end position="1108"/>
    </location>
</feature>
<evidence type="ECO:0000256" key="1">
    <source>
        <dbReference type="ARBA" id="ARBA00004167"/>
    </source>
</evidence>
<dbReference type="GO" id="GO:0032541">
    <property type="term" value="C:cortical endoplasmic reticulum"/>
    <property type="evidence" value="ECO:0007669"/>
    <property type="project" value="TreeGrafter"/>
</dbReference>
<evidence type="ECO:0000256" key="4">
    <source>
        <dbReference type="ARBA" id="ARBA00022989"/>
    </source>
</evidence>
<dbReference type="InterPro" id="IPR004182">
    <property type="entry name" value="GRAM"/>
</dbReference>
<evidence type="ECO:0000256" key="3">
    <source>
        <dbReference type="ARBA" id="ARBA00022692"/>
    </source>
</evidence>
<feature type="region of interest" description="Disordered" evidence="6">
    <location>
        <begin position="338"/>
        <end position="428"/>
    </location>
</feature>
<proteinExistence type="inferred from homology"/>
<feature type="compositionally biased region" description="Low complexity" evidence="6">
    <location>
        <begin position="64"/>
        <end position="82"/>
    </location>
</feature>
<feature type="compositionally biased region" description="Basic and acidic residues" evidence="6">
    <location>
        <begin position="1238"/>
        <end position="1255"/>
    </location>
</feature>
<protein>
    <recommendedName>
        <fullName evidence="8">VASt domain-containing protein</fullName>
    </recommendedName>
</protein>
<feature type="compositionally biased region" description="Basic residues" evidence="6">
    <location>
        <begin position="25"/>
        <end position="34"/>
    </location>
</feature>
<dbReference type="GO" id="GO:0120015">
    <property type="term" value="F:sterol transfer activity"/>
    <property type="evidence" value="ECO:0007669"/>
    <property type="project" value="TreeGrafter"/>
</dbReference>
<feature type="compositionally biased region" description="Polar residues" evidence="6">
    <location>
        <begin position="1"/>
        <end position="12"/>
    </location>
</feature>
<evidence type="ECO:0000256" key="6">
    <source>
        <dbReference type="SAM" id="MobiDB-lite"/>
    </source>
</evidence>
<feature type="domain" description="VASt" evidence="8">
    <location>
        <begin position="906"/>
        <end position="1079"/>
    </location>
</feature>
<reference evidence="9" key="1">
    <citation type="journal article" date="2022" name="bioRxiv">
        <title>Deciphering the potential niche of two novel black yeast fungi from a biological soil crust based on their genomes, phenotypes, and melanin regulation.</title>
        <authorList>
            <consortium name="DOE Joint Genome Institute"/>
            <person name="Carr E.C."/>
            <person name="Barton Q."/>
            <person name="Grambo S."/>
            <person name="Sullivan M."/>
            <person name="Renfro C.M."/>
            <person name="Kuo A."/>
            <person name="Pangilinan J."/>
            <person name="Lipzen A."/>
            <person name="Keymanesh K."/>
            <person name="Savage E."/>
            <person name="Barry K."/>
            <person name="Grigoriev I.V."/>
            <person name="Riekhof W.R."/>
            <person name="Harris S.S."/>
        </authorList>
    </citation>
    <scope>NUCLEOTIDE SEQUENCE</scope>
    <source>
        <strain evidence="9">JF 03-4F</strain>
    </source>
</reference>
<feature type="compositionally biased region" description="Low complexity" evidence="6">
    <location>
        <begin position="824"/>
        <end position="840"/>
    </location>
</feature>
<dbReference type="InterPro" id="IPR051482">
    <property type="entry name" value="Cholesterol_transport"/>
</dbReference>
<feature type="compositionally biased region" description="Polar residues" evidence="6">
    <location>
        <begin position="276"/>
        <end position="291"/>
    </location>
</feature>
<dbReference type="Pfam" id="PF02893">
    <property type="entry name" value="GRAM"/>
    <property type="match status" value="1"/>
</dbReference>
<dbReference type="EMBL" id="MU404350">
    <property type="protein sequence ID" value="KAI1617620.1"/>
    <property type="molecule type" value="Genomic_DNA"/>
</dbReference>
<dbReference type="PROSITE" id="PS51778">
    <property type="entry name" value="VAST"/>
    <property type="match status" value="1"/>
</dbReference>
<feature type="compositionally biased region" description="Polar residues" evidence="6">
    <location>
        <begin position="50"/>
        <end position="60"/>
    </location>
</feature>
<evidence type="ECO:0000259" key="8">
    <source>
        <dbReference type="PROSITE" id="PS51778"/>
    </source>
</evidence>
<organism evidence="9 10">
    <name type="scientific">Exophiala viscosa</name>
    <dbReference type="NCBI Taxonomy" id="2486360"/>
    <lineage>
        <taxon>Eukaryota</taxon>
        <taxon>Fungi</taxon>
        <taxon>Dikarya</taxon>
        <taxon>Ascomycota</taxon>
        <taxon>Pezizomycotina</taxon>
        <taxon>Eurotiomycetes</taxon>
        <taxon>Chaetothyriomycetidae</taxon>
        <taxon>Chaetothyriales</taxon>
        <taxon>Herpotrichiellaceae</taxon>
        <taxon>Exophiala</taxon>
    </lineage>
</organism>
<feature type="region of interest" description="Disordered" evidence="6">
    <location>
        <begin position="457"/>
        <end position="491"/>
    </location>
</feature>
<name>A0AAN6IHT6_9EURO</name>
<accession>A0AAN6IHT6</accession>
<dbReference type="Proteomes" id="UP001203852">
    <property type="component" value="Unassembled WGS sequence"/>
</dbReference>
<keyword evidence="4 7" id="KW-1133">Transmembrane helix</keyword>
<dbReference type="GO" id="GO:0032934">
    <property type="term" value="F:sterol binding"/>
    <property type="evidence" value="ECO:0007669"/>
    <property type="project" value="TreeGrafter"/>
</dbReference>
<feature type="compositionally biased region" description="Low complexity" evidence="6">
    <location>
        <begin position="392"/>
        <end position="418"/>
    </location>
</feature>
<evidence type="ECO:0000313" key="10">
    <source>
        <dbReference type="Proteomes" id="UP001203852"/>
    </source>
</evidence>
<keyword evidence="5 7" id="KW-0472">Membrane</keyword>
<dbReference type="Gene3D" id="2.30.29.30">
    <property type="entry name" value="Pleckstrin-homology domain (PH domain)/Phosphotyrosine-binding domain (PTB)"/>
    <property type="match status" value="1"/>
</dbReference>
<gene>
    <name evidence="9" type="ORF">EDD36DRAFT_7401</name>
</gene>
<feature type="region of interest" description="Disordered" evidence="6">
    <location>
        <begin position="1"/>
        <end position="319"/>
    </location>
</feature>
<feature type="compositionally biased region" description="Low complexity" evidence="6">
    <location>
        <begin position="122"/>
        <end position="131"/>
    </location>
</feature>
<feature type="region of interest" description="Disordered" evidence="6">
    <location>
        <begin position="1210"/>
        <end position="1255"/>
    </location>
</feature>
<feature type="compositionally biased region" description="Polar residues" evidence="6">
    <location>
        <begin position="164"/>
        <end position="183"/>
    </location>
</feature>
<dbReference type="GO" id="GO:0140268">
    <property type="term" value="C:endoplasmic reticulum-plasma membrane contact site"/>
    <property type="evidence" value="ECO:0007669"/>
    <property type="project" value="TreeGrafter"/>
</dbReference>
<dbReference type="InterPro" id="IPR011993">
    <property type="entry name" value="PH-like_dom_sf"/>
</dbReference>
<dbReference type="PANTHER" id="PTHR23319">
    <property type="entry name" value="GRAM DOMAIN CONTAINING 1B, ISOFORM E"/>
    <property type="match status" value="1"/>
</dbReference>
<feature type="region of interest" description="Disordered" evidence="6">
    <location>
        <begin position="580"/>
        <end position="628"/>
    </location>
</feature>
<comment type="caution">
    <text evidence="9">The sequence shown here is derived from an EMBL/GenBank/DDBJ whole genome shotgun (WGS) entry which is preliminary data.</text>
</comment>
<feature type="compositionally biased region" description="Basic and acidic residues" evidence="6">
    <location>
        <begin position="295"/>
        <end position="304"/>
    </location>
</feature>
<dbReference type="PANTHER" id="PTHR23319:SF4">
    <property type="entry name" value="GRAM DOMAIN CONTAINING 1B, ISOFORM E"/>
    <property type="match status" value="1"/>
</dbReference>
<sequence>MAAVSAQSSPNVASVMPEPTPQLKGLKKVLSNRRRSADIPSDENIRDLRTNSIDSLTIEKSPTRRSISQDGSSKSGSSGIRKLLPGHSKRKRRKLHEEEVKAVTQELARGRTGTGLNPETPSNPSSRRSSNLVPAEGDTSLLTDDEEIETPPFISRESHIGYLTMSSPLVTTNNTRSDDQPVQNIPPAPSLNNIPTLIEPGQTVDSPSPKSQDVAEPNMLASNPGLTDLADTLGPRSRTNSISSRIRGKSPARKFRDVFSKSNKSPKVSPERRSTDLLTGISSPLSSQSLVTEDAEPKDSKPTEEPPFVEPIVNPPMNQSMPNLDIKERPFTPPAAIINTPVTTVTPPTPTQPNTEFDDASGSPEQGKPATEGSRIVVSHSGNMISHRRIRSTSSITHQPSKLSTSTTAPLTPTSESPVSSAQIPGMRTPSGSLFSSWVSAAQNAANTITNQIAQTRARAGTDASNSSQKQKPHEDPIKEEEESSEVDSPRKQLAIETMGTGDLNFEHLGLNAEEKAASAVRPDLTELRKDSTMEHDVAAAKEEDVLAKRAVSAAYEKLSDTATPVAEIADPLNSIKPSQAFPGQTNGDKTPPNDSIFDGEGGTVKRSNSVRSKLANAKRRSRGSSAATGQSAIGAMLVASTAALANPAKGPRLSGFTVAPKQRNRNFHQQFRSVPEDDYLIEDYSCALQKEILVAGRIYISEGHICFSSNILGWITTLVISFEEVVSIERESTAMVFPNAIAIQTLHARHTFRSLLYREQTYDLLIGIWRVSHPASFQKSMNGRQLAAEGTPTVDAAAENGASGQGSDVSSSDDSDSDDDNESAPSLADSSPSHASSDFADGKTVSRKPSAMNAPAVAQAAGILAGTASDVPPPIAVQAGLPEVAKEFPGPATHAPTECTDSATHYDKICKDEVIPAPLGKIYSLLYGPESGLFVRKFLVDECKCLDLVLEDDKKGLNNDNKSRQYTYIKPLGGSIGPKQTKCITTETLDFFDLEKAVTVSCATQTPDVPSGNAFSVKTRYCLTWAPGNATRFQMNCTIEWTAKSWLKGPIEKGANDGQLQYGDSLVKILKSAVSGRPRGTTGASKTSKTATKKKRKGEKKSKEGVVAKGNKQAENWGLLEPLRGPLQPVTDILRPVLTMQVVVGVLTFMVVLLWLRGPARGTQLGPYSGLSHSKRIAAYDSIWAEEQTEFWDWLEARASVDTVMLRPKSGASTGTSKADAKSAAKQIQKRKQRSKAVNDVEAKMREEKVSQREMEDAIKITRERLQVLEGVMEKQKHAKSKSK</sequence>
<dbReference type="GO" id="GO:0005789">
    <property type="term" value="C:endoplasmic reticulum membrane"/>
    <property type="evidence" value="ECO:0007669"/>
    <property type="project" value="TreeGrafter"/>
</dbReference>
<keyword evidence="10" id="KW-1185">Reference proteome</keyword>
<comment type="subcellular location">
    <subcellularLocation>
        <location evidence="1">Membrane</location>
        <topology evidence="1">Single-pass membrane protein</topology>
    </subcellularLocation>
</comment>
<dbReference type="GO" id="GO:0005739">
    <property type="term" value="C:mitochondrion"/>
    <property type="evidence" value="ECO:0007669"/>
    <property type="project" value="TreeGrafter"/>
</dbReference>
<dbReference type="CDD" id="cd13220">
    <property type="entry name" value="PH-GRAM_GRAMDC"/>
    <property type="match status" value="1"/>
</dbReference>
<dbReference type="GO" id="GO:0032366">
    <property type="term" value="P:intracellular sterol transport"/>
    <property type="evidence" value="ECO:0007669"/>
    <property type="project" value="TreeGrafter"/>
</dbReference>
<feature type="compositionally biased region" description="Polar residues" evidence="6">
    <location>
        <begin position="580"/>
        <end position="589"/>
    </location>
</feature>
<dbReference type="InterPro" id="IPR031968">
    <property type="entry name" value="VASt"/>
</dbReference>
<feature type="compositionally biased region" description="Low complexity" evidence="6">
    <location>
        <begin position="236"/>
        <end position="245"/>
    </location>
</feature>
<feature type="compositionally biased region" description="Low complexity" evidence="6">
    <location>
        <begin position="1080"/>
        <end position="1091"/>
    </location>
</feature>
<comment type="similarity">
    <text evidence="2">Belongs to the YSP2 family.</text>
</comment>
<evidence type="ECO:0000256" key="7">
    <source>
        <dbReference type="SAM" id="Phobius"/>
    </source>
</evidence>
<feature type="transmembrane region" description="Helical" evidence="7">
    <location>
        <begin position="1134"/>
        <end position="1157"/>
    </location>
</feature>
<dbReference type="SMART" id="SM00568">
    <property type="entry name" value="GRAM"/>
    <property type="match status" value="1"/>
</dbReference>
<feature type="compositionally biased region" description="Basic residues" evidence="6">
    <location>
        <begin position="1092"/>
        <end position="1101"/>
    </location>
</feature>
<dbReference type="GO" id="GO:0005886">
    <property type="term" value="C:plasma membrane"/>
    <property type="evidence" value="ECO:0007669"/>
    <property type="project" value="TreeGrafter"/>
</dbReference>
<evidence type="ECO:0000313" key="9">
    <source>
        <dbReference type="EMBL" id="KAI1617620.1"/>
    </source>
</evidence>
<evidence type="ECO:0000256" key="5">
    <source>
        <dbReference type="ARBA" id="ARBA00023136"/>
    </source>
</evidence>
<feature type="region of interest" description="Disordered" evidence="6">
    <location>
        <begin position="783"/>
        <end position="852"/>
    </location>
</feature>
<dbReference type="Pfam" id="PF16016">
    <property type="entry name" value="VASt"/>
    <property type="match status" value="1"/>
</dbReference>
<keyword evidence="3 7" id="KW-0812">Transmembrane</keyword>
<feature type="compositionally biased region" description="Acidic residues" evidence="6">
    <location>
        <begin position="812"/>
        <end position="823"/>
    </location>
</feature>
<evidence type="ECO:0000256" key="2">
    <source>
        <dbReference type="ARBA" id="ARBA00006582"/>
    </source>
</evidence>